<dbReference type="RefSeq" id="WP_216518164.1">
    <property type="nucleotide sequence ID" value="NZ_JAHLPM010000004.1"/>
</dbReference>
<keyword evidence="1" id="KW-0812">Transmembrane</keyword>
<reference evidence="2 3" key="1">
    <citation type="submission" date="2021-06" db="EMBL/GenBank/DDBJ databases">
        <authorList>
            <person name="Sun Q."/>
            <person name="Li D."/>
        </authorList>
    </citation>
    <scope>NUCLEOTIDE SEQUENCE [LARGE SCALE GENOMIC DNA]</scope>
    <source>
        <strain evidence="2 3">MSJ-40</strain>
    </source>
</reference>
<dbReference type="Proteomes" id="UP000749471">
    <property type="component" value="Unassembled WGS sequence"/>
</dbReference>
<organism evidence="2 3">
    <name type="scientific">Tissierella simiarum</name>
    <dbReference type="NCBI Taxonomy" id="2841534"/>
    <lineage>
        <taxon>Bacteria</taxon>
        <taxon>Bacillati</taxon>
        <taxon>Bacillota</taxon>
        <taxon>Tissierellia</taxon>
        <taxon>Tissierellales</taxon>
        <taxon>Tissierellaceae</taxon>
        <taxon>Tissierella</taxon>
    </lineage>
</organism>
<protein>
    <submittedName>
        <fullName evidence="2">Zinc metallopeptidase</fullName>
    </submittedName>
</protein>
<feature type="transmembrane region" description="Helical" evidence="1">
    <location>
        <begin position="201"/>
        <end position="224"/>
    </location>
</feature>
<accession>A0ABS6E4C4</accession>
<dbReference type="PANTHER" id="PTHR36434">
    <property type="entry name" value="MEMBRANE PROTEASE YUGP-RELATED"/>
    <property type="match status" value="1"/>
</dbReference>
<feature type="transmembrane region" description="Helical" evidence="1">
    <location>
        <begin position="12"/>
        <end position="30"/>
    </location>
</feature>
<keyword evidence="1" id="KW-0472">Membrane</keyword>
<evidence type="ECO:0000313" key="3">
    <source>
        <dbReference type="Proteomes" id="UP000749471"/>
    </source>
</evidence>
<dbReference type="Pfam" id="PF04298">
    <property type="entry name" value="Zn_peptidase_2"/>
    <property type="match status" value="1"/>
</dbReference>
<gene>
    <name evidence="2" type="ORF">KQI42_07075</name>
</gene>
<keyword evidence="1" id="KW-1133">Transmembrane helix</keyword>
<dbReference type="InterPro" id="IPR007395">
    <property type="entry name" value="Zn_peptidase_2"/>
</dbReference>
<evidence type="ECO:0000313" key="2">
    <source>
        <dbReference type="EMBL" id="MBU5437763.1"/>
    </source>
</evidence>
<keyword evidence="3" id="KW-1185">Reference proteome</keyword>
<feature type="transmembrane region" description="Helical" evidence="1">
    <location>
        <begin position="137"/>
        <end position="166"/>
    </location>
</feature>
<name>A0ABS6E4C4_9FIRM</name>
<dbReference type="PANTHER" id="PTHR36434:SF1">
    <property type="entry name" value="MEMBRANE PROTEASE YUGP-RELATED"/>
    <property type="match status" value="1"/>
</dbReference>
<comment type="caution">
    <text evidence="2">The sequence shown here is derived from an EMBL/GenBank/DDBJ whole genome shotgun (WGS) entry which is preliminary data.</text>
</comment>
<proteinExistence type="predicted"/>
<sequence length="232" mass="25546">MYYGRYYGGYYGSWMLFVLPALIFASYAQLKISTSFNKYSRVPNGTGYTGAQIARMILDRNGLSDVRIEQVAGQLSDHYDPRSKVVRLSRGVYGGTSIASMSVAAHEVGHAIQHAEGYFPLILRNNIAPIASIGSRFVWILIMLGFIISPFLLEVGILLYLAVVLFQVVTLPVEFNASSRALYQLENGIVSNSEIKPAKEVLRAAALTYVAATLVAIGELLRLLSLSNRRDS</sequence>
<evidence type="ECO:0000256" key="1">
    <source>
        <dbReference type="SAM" id="Phobius"/>
    </source>
</evidence>
<dbReference type="EMBL" id="JAHLPM010000004">
    <property type="protein sequence ID" value="MBU5437763.1"/>
    <property type="molecule type" value="Genomic_DNA"/>
</dbReference>